<dbReference type="PANTHER" id="PTHR47755:SF1">
    <property type="entry name" value="CELL DIVISION PROTEIN FTSX"/>
    <property type="match status" value="1"/>
</dbReference>
<dbReference type="Pfam" id="PF18075">
    <property type="entry name" value="FtsX_ECD"/>
    <property type="match status" value="1"/>
</dbReference>
<evidence type="ECO:0000256" key="5">
    <source>
        <dbReference type="ARBA" id="ARBA00022618"/>
    </source>
</evidence>
<evidence type="ECO:0000259" key="13">
    <source>
        <dbReference type="Pfam" id="PF18075"/>
    </source>
</evidence>
<evidence type="ECO:0000256" key="10">
    <source>
        <dbReference type="PIRNR" id="PIRNR003097"/>
    </source>
</evidence>
<evidence type="ECO:0000256" key="7">
    <source>
        <dbReference type="ARBA" id="ARBA00022989"/>
    </source>
</evidence>
<reference evidence="15" key="1">
    <citation type="journal article" date="2019" name="Int. J. Syst. Evol. Microbiol.">
        <title>The Global Catalogue of Microorganisms (GCM) 10K type strain sequencing project: providing services to taxonomists for standard genome sequencing and annotation.</title>
        <authorList>
            <consortium name="The Broad Institute Genomics Platform"/>
            <consortium name="The Broad Institute Genome Sequencing Center for Infectious Disease"/>
            <person name="Wu L."/>
            <person name="Ma J."/>
        </authorList>
    </citation>
    <scope>NUCLEOTIDE SEQUENCE [LARGE SCALE GENOMIC DNA]</scope>
    <source>
        <strain evidence="15">JCM 30234</strain>
    </source>
</reference>
<keyword evidence="9 10" id="KW-0131">Cell cycle</keyword>
<comment type="similarity">
    <text evidence="2 10">Belongs to the ABC-4 integral membrane protein family. FtsX subfamily.</text>
</comment>
<evidence type="ECO:0000256" key="1">
    <source>
        <dbReference type="ARBA" id="ARBA00004651"/>
    </source>
</evidence>
<evidence type="ECO:0000256" key="11">
    <source>
        <dbReference type="SAM" id="Phobius"/>
    </source>
</evidence>
<comment type="caution">
    <text evidence="14">The sequence shown here is derived from an EMBL/GenBank/DDBJ whole genome shotgun (WGS) entry which is preliminary data.</text>
</comment>
<dbReference type="InterPro" id="IPR004513">
    <property type="entry name" value="FtsX"/>
</dbReference>
<feature type="transmembrane region" description="Helical" evidence="11">
    <location>
        <begin position="225"/>
        <end position="246"/>
    </location>
</feature>
<proteinExistence type="inferred from homology"/>
<protein>
    <recommendedName>
        <fullName evidence="3 10">Cell division protein FtsX</fullName>
    </recommendedName>
</protein>
<dbReference type="NCBIfam" id="NF038347">
    <property type="entry name" value="FtsX_Gpos"/>
    <property type="match status" value="1"/>
</dbReference>
<evidence type="ECO:0000256" key="9">
    <source>
        <dbReference type="ARBA" id="ARBA00023306"/>
    </source>
</evidence>
<evidence type="ECO:0000259" key="12">
    <source>
        <dbReference type="Pfam" id="PF02687"/>
    </source>
</evidence>
<gene>
    <name evidence="14" type="primary">ftsX</name>
    <name evidence="14" type="ORF">ACFQU8_11370</name>
</gene>
<dbReference type="InterPro" id="IPR003838">
    <property type="entry name" value="ABC3_permease_C"/>
</dbReference>
<evidence type="ECO:0000313" key="14">
    <source>
        <dbReference type="EMBL" id="MFC7747786.1"/>
    </source>
</evidence>
<keyword evidence="4 10" id="KW-1003">Cell membrane</keyword>
<dbReference type="PANTHER" id="PTHR47755">
    <property type="entry name" value="CELL DIVISION PROTEIN FTSX"/>
    <property type="match status" value="1"/>
</dbReference>
<dbReference type="EMBL" id="JBHTGR010000055">
    <property type="protein sequence ID" value="MFC7747786.1"/>
    <property type="molecule type" value="Genomic_DNA"/>
</dbReference>
<feature type="transmembrane region" description="Helical" evidence="11">
    <location>
        <begin position="21"/>
        <end position="46"/>
    </location>
</feature>
<sequence length="297" mass="33216">MKLKTLRRHFREGGKNLFRNGWMTFASVAAVTTTLLLVGVFLALMLNLNHMADGLEKDVEIKALIDVSADETDIEDIGSDIKQMNGAKSVGFLSKKDSLEKLFDDMGKDSDTWEMFKQDNPLSHAYVVKPNKPEQTESLAKDINKLDHIKKVNYGQDFIHELFTFNDYARNIGLVLIAALVFTAVFLISNTIKLTIMARSNEIGIMKLVGATNGFIRWPFFIEGALHGLLGSIIPIAVVLTGYSYLENTISDQITYSFVDILPFDPFAWQLSIIILLIGMVIGVWGSGMSIRKFLKV</sequence>
<keyword evidence="6 11" id="KW-0812">Transmembrane</keyword>
<evidence type="ECO:0000256" key="2">
    <source>
        <dbReference type="ARBA" id="ARBA00007379"/>
    </source>
</evidence>
<evidence type="ECO:0000256" key="4">
    <source>
        <dbReference type="ARBA" id="ARBA00022475"/>
    </source>
</evidence>
<comment type="function">
    <text evidence="10">Part of the ABC transporter FtsEX involved in asymmetric cellular division facilitating the initiation of sporulation.</text>
</comment>
<dbReference type="InterPro" id="IPR058204">
    <property type="entry name" value="FtsX_firmicutes-type"/>
</dbReference>
<keyword evidence="7 11" id="KW-1133">Transmembrane helix</keyword>
<dbReference type="PIRSF" id="PIRSF003097">
    <property type="entry name" value="FtsX"/>
    <property type="match status" value="1"/>
</dbReference>
<keyword evidence="8 10" id="KW-0472">Membrane</keyword>
<feature type="domain" description="FtsX extracellular" evidence="13">
    <location>
        <begin position="59"/>
        <end position="152"/>
    </location>
</feature>
<dbReference type="Gene3D" id="3.30.70.3040">
    <property type="match status" value="1"/>
</dbReference>
<feature type="transmembrane region" description="Helical" evidence="11">
    <location>
        <begin position="266"/>
        <end position="286"/>
    </location>
</feature>
<organism evidence="14 15">
    <name type="scientific">Lentibacillus kimchii</name>
    <dbReference type="NCBI Taxonomy" id="1542911"/>
    <lineage>
        <taxon>Bacteria</taxon>
        <taxon>Bacillati</taxon>
        <taxon>Bacillota</taxon>
        <taxon>Bacilli</taxon>
        <taxon>Bacillales</taxon>
        <taxon>Bacillaceae</taxon>
        <taxon>Lentibacillus</taxon>
    </lineage>
</organism>
<evidence type="ECO:0000313" key="15">
    <source>
        <dbReference type="Proteomes" id="UP001596620"/>
    </source>
</evidence>
<evidence type="ECO:0000256" key="8">
    <source>
        <dbReference type="ARBA" id="ARBA00023136"/>
    </source>
</evidence>
<dbReference type="Pfam" id="PF02687">
    <property type="entry name" value="FtsX"/>
    <property type="match status" value="1"/>
</dbReference>
<comment type="subcellular location">
    <subcellularLocation>
        <location evidence="1">Cell membrane</location>
        <topology evidence="1">Multi-pass membrane protein</topology>
    </subcellularLocation>
</comment>
<name>A0ABW2UYY1_9BACI</name>
<accession>A0ABW2UYY1</accession>
<evidence type="ECO:0000256" key="3">
    <source>
        <dbReference type="ARBA" id="ARBA00021907"/>
    </source>
</evidence>
<keyword evidence="15" id="KW-1185">Reference proteome</keyword>
<feature type="transmembrane region" description="Helical" evidence="11">
    <location>
        <begin position="172"/>
        <end position="192"/>
    </location>
</feature>
<dbReference type="RefSeq" id="WP_382360115.1">
    <property type="nucleotide sequence ID" value="NZ_JBHTGR010000055.1"/>
</dbReference>
<evidence type="ECO:0000256" key="6">
    <source>
        <dbReference type="ARBA" id="ARBA00022692"/>
    </source>
</evidence>
<feature type="domain" description="ABC3 transporter permease C-terminal" evidence="12">
    <location>
        <begin position="175"/>
        <end position="296"/>
    </location>
</feature>
<dbReference type="Proteomes" id="UP001596620">
    <property type="component" value="Unassembled WGS sequence"/>
</dbReference>
<keyword evidence="5 10" id="KW-0132">Cell division</keyword>
<dbReference type="InterPro" id="IPR040690">
    <property type="entry name" value="FtsX_ECD"/>
</dbReference>